<gene>
    <name evidence="1" type="ORF">FHU29_000158</name>
</gene>
<dbReference type="AlphaFoldDB" id="A0A839RHP1"/>
<protein>
    <recommendedName>
        <fullName evidence="3">Class I SAM-dependent methyltransferase</fullName>
    </recommendedName>
</protein>
<comment type="caution">
    <text evidence="1">The sequence shown here is derived from an EMBL/GenBank/DDBJ whole genome shotgun (WGS) entry which is preliminary data.</text>
</comment>
<keyword evidence="2" id="KW-1185">Reference proteome</keyword>
<dbReference type="SUPFAM" id="SSF53335">
    <property type="entry name" value="S-adenosyl-L-methionine-dependent methyltransferases"/>
    <property type="match status" value="1"/>
</dbReference>
<organism evidence="1 2">
    <name type="scientific">Hoyosella altamirensis</name>
    <dbReference type="NCBI Taxonomy" id="616997"/>
    <lineage>
        <taxon>Bacteria</taxon>
        <taxon>Bacillati</taxon>
        <taxon>Actinomycetota</taxon>
        <taxon>Actinomycetes</taxon>
        <taxon>Mycobacteriales</taxon>
        <taxon>Hoyosellaceae</taxon>
        <taxon>Hoyosella</taxon>
    </lineage>
</organism>
<evidence type="ECO:0000313" key="1">
    <source>
        <dbReference type="EMBL" id="MBB3035724.1"/>
    </source>
</evidence>
<dbReference type="CDD" id="cd02440">
    <property type="entry name" value="AdoMet_MTases"/>
    <property type="match status" value="1"/>
</dbReference>
<name>A0A839RHP1_9ACTN</name>
<evidence type="ECO:0000313" key="2">
    <source>
        <dbReference type="Proteomes" id="UP000567922"/>
    </source>
</evidence>
<dbReference type="InterPro" id="IPR029063">
    <property type="entry name" value="SAM-dependent_MTases_sf"/>
</dbReference>
<dbReference type="RefSeq" id="WP_183377435.1">
    <property type="nucleotide sequence ID" value="NZ_JACHWS010000001.1"/>
</dbReference>
<accession>A0A839RHP1</accession>
<reference evidence="1 2" key="1">
    <citation type="submission" date="2020-08" db="EMBL/GenBank/DDBJ databases">
        <title>Sequencing the genomes of 1000 actinobacteria strains.</title>
        <authorList>
            <person name="Klenk H.-P."/>
        </authorList>
    </citation>
    <scope>NUCLEOTIDE SEQUENCE [LARGE SCALE GENOMIC DNA]</scope>
    <source>
        <strain evidence="1 2">DSM 45258</strain>
    </source>
</reference>
<proteinExistence type="predicted"/>
<dbReference type="Gene3D" id="3.40.50.150">
    <property type="entry name" value="Vaccinia Virus protein VP39"/>
    <property type="match status" value="1"/>
</dbReference>
<dbReference type="Proteomes" id="UP000567922">
    <property type="component" value="Unassembled WGS sequence"/>
</dbReference>
<dbReference type="EMBL" id="JACHWS010000001">
    <property type="protein sequence ID" value="MBB3035724.1"/>
    <property type="molecule type" value="Genomic_DNA"/>
</dbReference>
<evidence type="ECO:0008006" key="3">
    <source>
        <dbReference type="Google" id="ProtNLM"/>
    </source>
</evidence>
<sequence>MTGWAAGGCASSRWWPRNDGREMTFDYAGYLVAKTTVDDRALNRHVLDELRRLMPADAPRVLEVGAGLGTMVARLMDWGVVSVGEYILLDADRELLDSSRQWLSDWAAARGLRIELLPDGLQVGDLRVRLVQAELGSYVEAAHEVRADVLIANAVLDLVDVPTVLPGLLQLLVPGGVYWFTINYDGESIFEPSHSADDQVLRAYHRDMDERVRYGRPAGESRTGRRLFHHLRDAGAPALAAGSSDWAVYPGPDGSYPAEEAYFVRIILDTIRDALRVRQDWVGAAELADWLAERRRQLAAGELVYIAHQLDFVGRSPHSQSM</sequence>